<evidence type="ECO:0000313" key="2">
    <source>
        <dbReference type="Proteomes" id="UP000594184"/>
    </source>
</evidence>
<sequence>MSLDRDTLNEIAERCLERPSDAMFWDDRLFTTHGAMLHWAELGDDVLEESNYLSALELIKGAAGDLADEHVIDGTSRHFACGSLRTIYVQVYESYEDYECECEPYFVHEDGCNQDEDSWYCENFCLVECDGEECLPEQEFTAAFEEAAEILVGLQDYPIVDESDYNEREWNQFEETLKEAVEYAQREYTLVDSVEDDEAIAQLFYEDESTTHRMAWCRAEDVDWEVVADEYRATRDAYFEERAYEVYRWHVLGYNPDQLELDFAV</sequence>
<name>A0A7S6R739_9CAUD</name>
<keyword evidence="2" id="KW-1185">Reference proteome</keyword>
<reference evidence="1 2" key="1">
    <citation type="submission" date="2020-07" db="EMBL/GenBank/DDBJ databases">
        <title>Complete genome sequence of Streptomyces phage Salutena.</title>
        <authorList>
            <person name="Kim J.H."/>
            <person name="Higbee T."/>
            <person name="Clark J.D."/>
            <person name="Le T."/>
            <person name="Burrowes B.H."/>
            <person name="Liu M."/>
        </authorList>
    </citation>
    <scope>NUCLEOTIDE SEQUENCE [LARGE SCALE GENOMIC DNA]</scope>
</reference>
<evidence type="ECO:0000313" key="1">
    <source>
        <dbReference type="EMBL" id="QOV06203.1"/>
    </source>
</evidence>
<protein>
    <submittedName>
        <fullName evidence="1">Uncharacterized protein</fullName>
    </submittedName>
</protein>
<gene>
    <name evidence="1" type="ORF">CPT_Salutena_073</name>
</gene>
<dbReference type="Proteomes" id="UP000594184">
    <property type="component" value="Segment"/>
</dbReference>
<organism evidence="1 2">
    <name type="scientific">Streptomyces phage Salutena</name>
    <dbReference type="NCBI Taxonomy" id="2767576"/>
    <lineage>
        <taxon>Viruses</taxon>
        <taxon>Duplodnaviria</taxon>
        <taxon>Heunggongvirae</taxon>
        <taxon>Uroviricota</taxon>
        <taxon>Caudoviricetes</taxon>
        <taxon>Arquatrovirinae</taxon>
        <taxon>Salutenavirus</taxon>
        <taxon>Salutenavirus salutena</taxon>
    </lineage>
</organism>
<proteinExistence type="predicted"/>
<accession>A0A7S6R739</accession>
<dbReference type="EMBL" id="MT708548">
    <property type="protein sequence ID" value="QOV06203.1"/>
    <property type="molecule type" value="Genomic_DNA"/>
</dbReference>